<reference evidence="2 3" key="1">
    <citation type="submission" date="2018-10" db="EMBL/GenBank/DDBJ databases">
        <title>Genome assembly for a Yunnan-Guizhou Plateau 3E fish, Anabarilius grahami (Regan), and its evolutionary and genetic applications.</title>
        <authorList>
            <person name="Jiang W."/>
        </authorList>
    </citation>
    <scope>NUCLEOTIDE SEQUENCE [LARGE SCALE GENOMIC DNA]</scope>
    <source>
        <strain evidence="2">AG-KIZ</strain>
        <tissue evidence="2">Muscle</tissue>
    </source>
</reference>
<proteinExistence type="predicted"/>
<feature type="compositionally biased region" description="Basic and acidic residues" evidence="1">
    <location>
        <begin position="290"/>
        <end position="319"/>
    </location>
</feature>
<feature type="compositionally biased region" description="Basic and acidic residues" evidence="1">
    <location>
        <begin position="102"/>
        <end position="115"/>
    </location>
</feature>
<feature type="compositionally biased region" description="Basic and acidic residues" evidence="1">
    <location>
        <begin position="36"/>
        <end position="54"/>
    </location>
</feature>
<dbReference type="Proteomes" id="UP000281406">
    <property type="component" value="Unassembled WGS sequence"/>
</dbReference>
<evidence type="ECO:0000313" key="3">
    <source>
        <dbReference type="Proteomes" id="UP000281406"/>
    </source>
</evidence>
<feature type="compositionally biased region" description="Acidic residues" evidence="1">
    <location>
        <begin position="257"/>
        <end position="289"/>
    </location>
</feature>
<sequence length="333" mass="38588">MPICCLIEMPGAEPPLSPTGEDEPLSTDPANWPSHLTDRIRTELVHRGPNEHHGYKQGNRASNFKKKHQRKERRDGEKNEEMVKRKGEDKHTLIQKQPETCKVIRDSRKEREENSRGIQGPSREKYSKELTVEVEVEGTEKNSMLDLLKSIKKECGEVIGCRVRGERSFELTMKDVEAKEKLMDGSEERMGVEREGMERQGDDERRNDNMPEEQEKRTTEDVGEKRTTEDVGEQGKDGVEDSERRDKMEWRDRAECISEEDDGEEQMEQSGESEEEEEKGGNDEEERGGDEEKKENVQELRESRSGIKREEGKREGLKEKIKRLSAKRKSEMV</sequence>
<name>A0A3N0YEF1_ANAGA</name>
<feature type="compositionally biased region" description="Basic and acidic residues" evidence="1">
    <location>
        <begin position="72"/>
        <end position="92"/>
    </location>
</feature>
<protein>
    <submittedName>
        <fullName evidence="2">Uncharacterized protein</fullName>
    </submittedName>
</protein>
<gene>
    <name evidence="2" type="ORF">DPX16_3682</name>
</gene>
<feature type="region of interest" description="Disordered" evidence="1">
    <location>
        <begin position="1"/>
        <end position="126"/>
    </location>
</feature>
<feature type="region of interest" description="Disordered" evidence="1">
    <location>
        <begin position="174"/>
        <end position="333"/>
    </location>
</feature>
<evidence type="ECO:0000313" key="2">
    <source>
        <dbReference type="EMBL" id="ROL44211.1"/>
    </source>
</evidence>
<keyword evidence="3" id="KW-1185">Reference proteome</keyword>
<comment type="caution">
    <text evidence="2">The sequence shown here is derived from an EMBL/GenBank/DDBJ whole genome shotgun (WGS) entry which is preliminary data.</text>
</comment>
<organism evidence="2 3">
    <name type="scientific">Anabarilius grahami</name>
    <name type="common">Kanglang fish</name>
    <name type="synonym">Barilius grahami</name>
    <dbReference type="NCBI Taxonomy" id="495550"/>
    <lineage>
        <taxon>Eukaryota</taxon>
        <taxon>Metazoa</taxon>
        <taxon>Chordata</taxon>
        <taxon>Craniata</taxon>
        <taxon>Vertebrata</taxon>
        <taxon>Euteleostomi</taxon>
        <taxon>Actinopterygii</taxon>
        <taxon>Neopterygii</taxon>
        <taxon>Teleostei</taxon>
        <taxon>Ostariophysi</taxon>
        <taxon>Cypriniformes</taxon>
        <taxon>Xenocyprididae</taxon>
        <taxon>Xenocypridinae</taxon>
        <taxon>Xenocypridinae incertae sedis</taxon>
        <taxon>Anabarilius</taxon>
    </lineage>
</organism>
<accession>A0A3N0YEF1</accession>
<evidence type="ECO:0000256" key="1">
    <source>
        <dbReference type="SAM" id="MobiDB-lite"/>
    </source>
</evidence>
<feature type="compositionally biased region" description="Basic and acidic residues" evidence="1">
    <location>
        <begin position="174"/>
        <end position="256"/>
    </location>
</feature>
<dbReference type="OrthoDB" id="8912020at2759"/>
<dbReference type="EMBL" id="RJVU01046462">
    <property type="protein sequence ID" value="ROL44211.1"/>
    <property type="molecule type" value="Genomic_DNA"/>
</dbReference>
<dbReference type="AlphaFoldDB" id="A0A3N0YEF1"/>